<proteinExistence type="predicted"/>
<dbReference type="EMBL" id="LECT01000022">
    <property type="protein sequence ID" value="KLU05202.1"/>
    <property type="molecule type" value="Genomic_DNA"/>
</dbReference>
<dbReference type="AlphaFoldDB" id="A0A0J1BF49"/>
<reference evidence="1" key="1">
    <citation type="submission" date="2015-05" db="EMBL/GenBank/DDBJ databases">
        <title>Permanent draft genome of Rhodopirellula islandicus K833.</title>
        <authorList>
            <person name="Kizina J."/>
            <person name="Richter M."/>
            <person name="Glockner F.O."/>
            <person name="Harder J."/>
        </authorList>
    </citation>
    <scope>NUCLEOTIDE SEQUENCE [LARGE SCALE GENOMIC DNA]</scope>
    <source>
        <strain evidence="1">K833</strain>
    </source>
</reference>
<dbReference type="OrthoDB" id="342114at2"/>
<gene>
    <name evidence="1" type="ORF">RISK_002778</name>
</gene>
<organism evidence="1 2">
    <name type="scientific">Rhodopirellula islandica</name>
    <dbReference type="NCBI Taxonomy" id="595434"/>
    <lineage>
        <taxon>Bacteria</taxon>
        <taxon>Pseudomonadati</taxon>
        <taxon>Planctomycetota</taxon>
        <taxon>Planctomycetia</taxon>
        <taxon>Pirellulales</taxon>
        <taxon>Pirellulaceae</taxon>
        <taxon>Rhodopirellula</taxon>
    </lineage>
</organism>
<dbReference type="RefSeq" id="WP_150122555.1">
    <property type="nucleotide sequence ID" value="NZ_LECT01000022.1"/>
</dbReference>
<name>A0A0J1BF49_RHOIS</name>
<dbReference type="Proteomes" id="UP000036367">
    <property type="component" value="Unassembled WGS sequence"/>
</dbReference>
<evidence type="ECO:0000313" key="2">
    <source>
        <dbReference type="Proteomes" id="UP000036367"/>
    </source>
</evidence>
<keyword evidence="2" id="KW-1185">Reference proteome</keyword>
<accession>A0A0J1BF49</accession>
<sequence>MNSLQLQSATRKRTRCSYWDFYVDGKRLADTLDIGDFIPPIGWLGSDVELHFLAMLLRKTPGDLPGNRTPIYVCAECADYGCGVVSCVIERTDDGIVWRDFGTQTGDGEDVCADDFDPTLAFTFDPTAYYGTLSGHYELAKTGG</sequence>
<protein>
    <submittedName>
        <fullName evidence="1">Oxidoreductase</fullName>
    </submittedName>
</protein>
<evidence type="ECO:0000313" key="1">
    <source>
        <dbReference type="EMBL" id="KLU05202.1"/>
    </source>
</evidence>
<comment type="caution">
    <text evidence="1">The sequence shown here is derived from an EMBL/GenBank/DDBJ whole genome shotgun (WGS) entry which is preliminary data.</text>
</comment>
<dbReference type="PATRIC" id="fig|595434.4.peg.2648"/>